<comment type="caution">
    <text evidence="2">The sequence shown here is derived from an EMBL/GenBank/DDBJ whole genome shotgun (WGS) entry which is preliminary data.</text>
</comment>
<sequence length="287" mass="32389">MKNDMMNKWKEEYKNIKADEAFKKRLSDTMKAEKRKLSSRHKWMGAAACLCLLTASLNASPTLAYAMSQVPVMDSVVRVLTLNRYEVKEDNYQAKIETAQIQGLMNPELEAQLNAEFKENAAQIIAAFGQTIEEMQEASGDGNFHENMEYTYSVKTDNEDILALEFTLFEARGSAWEKHTFYNIDKKAGKLIAFSDLFKEGANYTTPIDAYLLGEMERMNKEEGGMFFLESQSDAQNAFRTIGSDPKFYINADGNIVICFDEYEVAAGAQGSPSFVIPQDVVKDILK</sequence>
<name>A0ABS2GCM7_9FIRM</name>
<protein>
    <submittedName>
        <fullName evidence="2">DUF3298 domain-containing protein</fullName>
    </submittedName>
</protein>
<organism evidence="2 3">
    <name type="scientific">Anaerotignum lactatifermentans</name>
    <dbReference type="NCBI Taxonomy" id="160404"/>
    <lineage>
        <taxon>Bacteria</taxon>
        <taxon>Bacillati</taxon>
        <taxon>Bacillota</taxon>
        <taxon>Clostridia</taxon>
        <taxon>Lachnospirales</taxon>
        <taxon>Anaerotignaceae</taxon>
        <taxon>Anaerotignum</taxon>
    </lineage>
</organism>
<dbReference type="RefSeq" id="WP_205134255.1">
    <property type="nucleotide sequence ID" value="NZ_JACSNT010000015.1"/>
</dbReference>
<dbReference type="InterPro" id="IPR037126">
    <property type="entry name" value="PdaC/RsiV-like_sf"/>
</dbReference>
<dbReference type="Gene3D" id="3.30.565.40">
    <property type="entry name" value="Fervidobacterium nodosum Rt17-B1 like"/>
    <property type="match status" value="1"/>
</dbReference>
<proteinExistence type="predicted"/>
<dbReference type="Proteomes" id="UP000729290">
    <property type="component" value="Unassembled WGS sequence"/>
</dbReference>
<dbReference type="Gene3D" id="3.90.640.20">
    <property type="entry name" value="Heat-shock cognate protein, ATPase"/>
    <property type="match status" value="1"/>
</dbReference>
<evidence type="ECO:0000313" key="3">
    <source>
        <dbReference type="Proteomes" id="UP000729290"/>
    </source>
</evidence>
<keyword evidence="3" id="KW-1185">Reference proteome</keyword>
<accession>A0ABS2GCM7</accession>
<evidence type="ECO:0000313" key="2">
    <source>
        <dbReference type="EMBL" id="MBM6878627.1"/>
    </source>
</evidence>
<dbReference type="Pfam" id="PF11738">
    <property type="entry name" value="DUF3298"/>
    <property type="match status" value="1"/>
</dbReference>
<dbReference type="EMBL" id="JACSNV010000017">
    <property type="protein sequence ID" value="MBM6878627.1"/>
    <property type="molecule type" value="Genomic_DNA"/>
</dbReference>
<evidence type="ECO:0000259" key="1">
    <source>
        <dbReference type="Pfam" id="PF11738"/>
    </source>
</evidence>
<dbReference type="InterPro" id="IPR021729">
    <property type="entry name" value="DUF3298"/>
</dbReference>
<feature type="domain" description="DUF3298" evidence="1">
    <location>
        <begin position="195"/>
        <end position="279"/>
    </location>
</feature>
<gene>
    <name evidence="2" type="ORF">H9X83_10730</name>
</gene>
<reference evidence="2 3" key="1">
    <citation type="journal article" date="2021" name="Sci. Rep.">
        <title>The distribution of antibiotic resistance genes in chicken gut microbiota commensals.</title>
        <authorList>
            <person name="Juricova H."/>
            <person name="Matiasovicova J."/>
            <person name="Kubasova T."/>
            <person name="Cejkova D."/>
            <person name="Rychlik I."/>
        </authorList>
    </citation>
    <scope>NUCLEOTIDE SEQUENCE [LARGE SCALE GENOMIC DNA]</scope>
    <source>
        <strain evidence="2 3">An431b</strain>
    </source>
</reference>